<reference evidence="1" key="1">
    <citation type="submission" date="2019-10" db="EMBL/GenBank/DDBJ databases">
        <title>Muricauda hadale sp. nov., a piezophilic bacterium isolated from hadopelagic water of the Mariana Trench.</title>
        <authorList>
            <person name="Wei Y."/>
        </authorList>
    </citation>
    <scope>NUCLEOTIDE SEQUENCE [LARGE SCALE GENOMIC DNA]</scope>
    <source>
        <strain evidence="1">MT-229</strain>
    </source>
</reference>
<dbReference type="PROSITE" id="PS51257">
    <property type="entry name" value="PROKAR_LIPOPROTEIN"/>
    <property type="match status" value="1"/>
</dbReference>
<proteinExistence type="predicted"/>
<dbReference type="RefSeq" id="WP_151888562.1">
    <property type="nucleotide sequence ID" value="NZ_VNIK02000001.1"/>
</dbReference>
<evidence type="ECO:0000313" key="1">
    <source>
        <dbReference type="EMBL" id="KAB5491405.1"/>
    </source>
</evidence>
<accession>A0A5N5IUG6</accession>
<dbReference type="Proteomes" id="UP000319204">
    <property type="component" value="Unassembled WGS sequence"/>
</dbReference>
<gene>
    <name evidence="1" type="ORF">FOT42_000200</name>
</gene>
<keyword evidence="2" id="KW-1185">Reference proteome</keyword>
<sequence length="177" mass="18692">MKHPIKKTFLILVLLNAIIFSCSKDENDALNSLEDGTMAITINGKSHSFDASTTRVVHVSGSGYSLFSIVGVSIGISGTGNNTSISVSVSKNAPIELSDGLTFISPGDDLEVEYESYSLFDDNDGILAYSDDNAVLKITDYNESSGTVSGEFSAKVAEGDKSYDITGKFLNVPIAGS</sequence>
<dbReference type="EMBL" id="VNIK02000001">
    <property type="protein sequence ID" value="KAB5491405.1"/>
    <property type="molecule type" value="Genomic_DNA"/>
</dbReference>
<protein>
    <submittedName>
        <fullName evidence="1">Uncharacterized protein</fullName>
    </submittedName>
</protein>
<dbReference type="OrthoDB" id="893802at2"/>
<evidence type="ECO:0000313" key="2">
    <source>
        <dbReference type="Proteomes" id="UP000319204"/>
    </source>
</evidence>
<name>A0A5N5IUG6_9FLAO</name>
<organism evidence="1 2">
    <name type="scientific">Flagellimonas hadalis</name>
    <dbReference type="NCBI Taxonomy" id="2597517"/>
    <lineage>
        <taxon>Bacteria</taxon>
        <taxon>Pseudomonadati</taxon>
        <taxon>Bacteroidota</taxon>
        <taxon>Flavobacteriia</taxon>
        <taxon>Flavobacteriales</taxon>
        <taxon>Flavobacteriaceae</taxon>
        <taxon>Flagellimonas</taxon>
    </lineage>
</organism>
<comment type="caution">
    <text evidence="1">The sequence shown here is derived from an EMBL/GenBank/DDBJ whole genome shotgun (WGS) entry which is preliminary data.</text>
</comment>
<dbReference type="AlphaFoldDB" id="A0A5N5IUG6"/>